<evidence type="ECO:0000313" key="2">
    <source>
        <dbReference type="Ensembl" id="ENSNGAP00000000283.1"/>
    </source>
</evidence>
<proteinExistence type="predicted"/>
<feature type="compositionally biased region" description="Low complexity" evidence="1">
    <location>
        <begin position="22"/>
        <end position="43"/>
    </location>
</feature>
<protein>
    <submittedName>
        <fullName evidence="2">Uncharacterized protein</fullName>
    </submittedName>
</protein>
<sequence>MAGQPQQQQMKTSFLFIQLQRPPAHASPAQSPATGASAAAPGGLEEGHIFPSPGTNFLANWALKCTQGLATSSSPLPGKGPKTQKPASFNCYSLKEKKGEEKPQVLDAGSGVCGSPHCRRCLAPASGKLDRPQLSCSLVSPAPAMNDRKSSLSMGWKRWPVISAPEDLWGMDTQARNVIECSLPQTTLPYTADRGKGPILRSIATDQQVLTKNCEEGIGTTVMAMRARLYRYCPIIQISQSCLAPADMPLKKLRFASSSEKRIKMW</sequence>
<dbReference type="GeneTree" id="ENSGT00680000101436"/>
<dbReference type="AlphaFoldDB" id="A0A8C6Q9U7"/>
<dbReference type="OMA" id="DCRSPHH"/>
<organism evidence="2 3">
    <name type="scientific">Nannospalax galili</name>
    <name type="common">Northern Israeli blind subterranean mole rat</name>
    <name type="synonym">Spalax galili</name>
    <dbReference type="NCBI Taxonomy" id="1026970"/>
    <lineage>
        <taxon>Eukaryota</taxon>
        <taxon>Metazoa</taxon>
        <taxon>Chordata</taxon>
        <taxon>Craniata</taxon>
        <taxon>Vertebrata</taxon>
        <taxon>Euteleostomi</taxon>
        <taxon>Mammalia</taxon>
        <taxon>Eutheria</taxon>
        <taxon>Euarchontoglires</taxon>
        <taxon>Glires</taxon>
        <taxon>Rodentia</taxon>
        <taxon>Myomorpha</taxon>
        <taxon>Muroidea</taxon>
        <taxon>Spalacidae</taxon>
        <taxon>Spalacinae</taxon>
        <taxon>Nannospalax</taxon>
    </lineage>
</organism>
<name>A0A8C6Q9U7_NANGA</name>
<accession>A0A8C6Q9U7</accession>
<evidence type="ECO:0000256" key="1">
    <source>
        <dbReference type="SAM" id="MobiDB-lite"/>
    </source>
</evidence>
<feature type="region of interest" description="Disordered" evidence="1">
    <location>
        <begin position="18"/>
        <end position="48"/>
    </location>
</feature>
<reference evidence="2" key="1">
    <citation type="submission" date="2025-08" db="UniProtKB">
        <authorList>
            <consortium name="Ensembl"/>
        </authorList>
    </citation>
    <scope>IDENTIFICATION</scope>
</reference>
<dbReference type="Ensembl" id="ENSNGAT00000000290.1">
    <property type="protein sequence ID" value="ENSNGAP00000000283.1"/>
    <property type="gene ID" value="ENSNGAG00000000228.1"/>
</dbReference>
<keyword evidence="3" id="KW-1185">Reference proteome</keyword>
<dbReference type="Proteomes" id="UP000694381">
    <property type="component" value="Unassembled WGS sequence"/>
</dbReference>
<evidence type="ECO:0000313" key="3">
    <source>
        <dbReference type="Proteomes" id="UP000694381"/>
    </source>
</evidence>
<reference evidence="2" key="2">
    <citation type="submission" date="2025-09" db="UniProtKB">
        <authorList>
            <consortium name="Ensembl"/>
        </authorList>
    </citation>
    <scope>IDENTIFICATION</scope>
</reference>